<dbReference type="Gene3D" id="3.40.630.30">
    <property type="match status" value="1"/>
</dbReference>
<dbReference type="InterPro" id="IPR050832">
    <property type="entry name" value="Bact_Acetyltransf"/>
</dbReference>
<evidence type="ECO:0000256" key="2">
    <source>
        <dbReference type="ARBA" id="ARBA00023315"/>
    </source>
</evidence>
<name>A0ABN1D763_SACER</name>
<dbReference type="PROSITE" id="PS51186">
    <property type="entry name" value="GNAT"/>
    <property type="match status" value="1"/>
</dbReference>
<evidence type="ECO:0000259" key="3">
    <source>
        <dbReference type="PROSITE" id="PS51186"/>
    </source>
</evidence>
<dbReference type="EMBL" id="BAAAGS010000025">
    <property type="protein sequence ID" value="GAA0536123.1"/>
    <property type="molecule type" value="Genomic_DNA"/>
</dbReference>
<proteinExistence type="predicted"/>
<sequence>MPHTQLPRETGSSGFLLRAATPADLPAVAPLWETAWLDGHRDRVPDELMALRDSDHFAHYAARWVSVTTVATENAGNLIGLVIVGPDDGEVVQLAVERDARGRGVGTALLQAAETRLSSAHREAWLAVVPGNTKARRFYELHGWHDTGRIVHHAPTRTGTVAVPVHRYVKPLSISYS</sequence>
<evidence type="ECO:0000313" key="4">
    <source>
        <dbReference type="EMBL" id="GAA0536123.1"/>
    </source>
</evidence>
<keyword evidence="5" id="KW-1185">Reference proteome</keyword>
<protein>
    <recommendedName>
        <fullName evidence="3">N-acetyltransferase domain-containing protein</fullName>
    </recommendedName>
</protein>
<dbReference type="InterPro" id="IPR016181">
    <property type="entry name" value="Acyl_CoA_acyltransferase"/>
</dbReference>
<dbReference type="Proteomes" id="UP001500729">
    <property type="component" value="Unassembled WGS sequence"/>
</dbReference>
<dbReference type="PANTHER" id="PTHR43877">
    <property type="entry name" value="AMINOALKYLPHOSPHONATE N-ACETYLTRANSFERASE-RELATED-RELATED"/>
    <property type="match status" value="1"/>
</dbReference>
<dbReference type="InterPro" id="IPR000182">
    <property type="entry name" value="GNAT_dom"/>
</dbReference>
<dbReference type="RefSeq" id="WP_009945146.1">
    <property type="nucleotide sequence ID" value="NZ_BAAAGS010000025.1"/>
</dbReference>
<keyword evidence="2" id="KW-0012">Acyltransferase</keyword>
<reference evidence="4 5" key="1">
    <citation type="journal article" date="2019" name="Int. J. Syst. Evol. Microbiol.">
        <title>The Global Catalogue of Microorganisms (GCM) 10K type strain sequencing project: providing services to taxonomists for standard genome sequencing and annotation.</title>
        <authorList>
            <consortium name="The Broad Institute Genomics Platform"/>
            <consortium name="The Broad Institute Genome Sequencing Center for Infectious Disease"/>
            <person name="Wu L."/>
            <person name="Ma J."/>
        </authorList>
    </citation>
    <scope>NUCLEOTIDE SEQUENCE [LARGE SCALE GENOMIC DNA]</scope>
    <source>
        <strain evidence="4 5">JCM 10303</strain>
    </source>
</reference>
<organism evidence="4 5">
    <name type="scientific">Saccharopolyspora erythraea</name>
    <name type="common">Streptomyces erythraeus</name>
    <dbReference type="NCBI Taxonomy" id="1836"/>
    <lineage>
        <taxon>Bacteria</taxon>
        <taxon>Bacillati</taxon>
        <taxon>Actinomycetota</taxon>
        <taxon>Actinomycetes</taxon>
        <taxon>Pseudonocardiales</taxon>
        <taxon>Pseudonocardiaceae</taxon>
        <taxon>Saccharopolyspora</taxon>
    </lineage>
</organism>
<gene>
    <name evidence="4" type="ORF">GCM10009533_39160</name>
</gene>
<keyword evidence="1" id="KW-0808">Transferase</keyword>
<feature type="domain" description="N-acetyltransferase" evidence="3">
    <location>
        <begin position="15"/>
        <end position="170"/>
    </location>
</feature>
<dbReference type="PANTHER" id="PTHR43877:SF2">
    <property type="entry name" value="AMINOALKYLPHOSPHONATE N-ACETYLTRANSFERASE-RELATED"/>
    <property type="match status" value="1"/>
</dbReference>
<comment type="caution">
    <text evidence="4">The sequence shown here is derived from an EMBL/GenBank/DDBJ whole genome shotgun (WGS) entry which is preliminary data.</text>
</comment>
<evidence type="ECO:0000256" key="1">
    <source>
        <dbReference type="ARBA" id="ARBA00022679"/>
    </source>
</evidence>
<dbReference type="SUPFAM" id="SSF55729">
    <property type="entry name" value="Acyl-CoA N-acyltransferases (Nat)"/>
    <property type="match status" value="1"/>
</dbReference>
<accession>A0ABN1D763</accession>
<dbReference type="CDD" id="cd04301">
    <property type="entry name" value="NAT_SF"/>
    <property type="match status" value="1"/>
</dbReference>
<evidence type="ECO:0000313" key="5">
    <source>
        <dbReference type="Proteomes" id="UP001500729"/>
    </source>
</evidence>
<dbReference type="Pfam" id="PF00583">
    <property type="entry name" value="Acetyltransf_1"/>
    <property type="match status" value="1"/>
</dbReference>